<accession>A0AA39THS8</accession>
<evidence type="ECO:0000313" key="1">
    <source>
        <dbReference type="EMBL" id="KAK0611812.1"/>
    </source>
</evidence>
<gene>
    <name evidence="1" type="ORF">B0T14DRAFT_335812</name>
</gene>
<sequence>MRGSIHCRKTSPHRGSGCRIVDSGCGLSGGCGDGARAAHSGVLPKNHYASGLRWPLSPPIDAGIAHMADVTLRSEGSVVGPVLAKKLVRLTETPTTAALAAWPLNQKRPGRESGAVPVPLSADPFVRSSHPLAAVCGHSHAAAAVVSIIAASFPVCPRRKTGPDRFFGRAWEWRRWPQRSPSASQIRTLQCAKPLPAPPASRDPGDGWGFTNGVRRNGLAQCLGRNRAGLWGGKPTEQWGLALATSPGLFVAHCIDEWLAPSHLLRMVHLIGITSGALARCLIPSAAPRHIPEHRGVLSRGPAVTPRAQHRPCPGAFVREILG</sequence>
<keyword evidence="2" id="KW-1185">Reference proteome</keyword>
<reference evidence="1" key="1">
    <citation type="submission" date="2023-06" db="EMBL/GenBank/DDBJ databases">
        <title>Genome-scale phylogeny and comparative genomics of the fungal order Sordariales.</title>
        <authorList>
            <consortium name="Lawrence Berkeley National Laboratory"/>
            <person name="Hensen N."/>
            <person name="Bonometti L."/>
            <person name="Westerberg I."/>
            <person name="Brannstrom I.O."/>
            <person name="Guillou S."/>
            <person name="Cros-Aarteil S."/>
            <person name="Calhoun S."/>
            <person name="Haridas S."/>
            <person name="Kuo A."/>
            <person name="Mondo S."/>
            <person name="Pangilinan J."/>
            <person name="Riley R."/>
            <person name="Labutti K."/>
            <person name="Andreopoulos B."/>
            <person name="Lipzen A."/>
            <person name="Chen C."/>
            <person name="Yanf M."/>
            <person name="Daum C."/>
            <person name="Ng V."/>
            <person name="Clum A."/>
            <person name="Steindorff A."/>
            <person name="Ohm R."/>
            <person name="Martin F."/>
            <person name="Silar P."/>
            <person name="Natvig D."/>
            <person name="Lalanne C."/>
            <person name="Gautier V."/>
            <person name="Ament-Velasquez S.L."/>
            <person name="Kruys A."/>
            <person name="Hutchinson M.I."/>
            <person name="Powell A.J."/>
            <person name="Barry K."/>
            <person name="Miller A.N."/>
            <person name="Grigoriev I.V."/>
            <person name="Debuchy R."/>
            <person name="Gladieux P."/>
            <person name="Thoren M.H."/>
            <person name="Johannesson H."/>
        </authorList>
    </citation>
    <scope>NUCLEOTIDE SEQUENCE</scope>
    <source>
        <strain evidence="1">CBS 606.72</strain>
    </source>
</reference>
<dbReference type="AlphaFoldDB" id="A0AA39THS8"/>
<protein>
    <submittedName>
        <fullName evidence="1">Uncharacterized protein</fullName>
    </submittedName>
</protein>
<dbReference type="EMBL" id="JAULSU010000007">
    <property type="protein sequence ID" value="KAK0611812.1"/>
    <property type="molecule type" value="Genomic_DNA"/>
</dbReference>
<proteinExistence type="predicted"/>
<name>A0AA39THS8_9PEZI</name>
<dbReference type="Proteomes" id="UP001175000">
    <property type="component" value="Unassembled WGS sequence"/>
</dbReference>
<organism evidence="1 2">
    <name type="scientific">Immersiella caudata</name>
    <dbReference type="NCBI Taxonomy" id="314043"/>
    <lineage>
        <taxon>Eukaryota</taxon>
        <taxon>Fungi</taxon>
        <taxon>Dikarya</taxon>
        <taxon>Ascomycota</taxon>
        <taxon>Pezizomycotina</taxon>
        <taxon>Sordariomycetes</taxon>
        <taxon>Sordariomycetidae</taxon>
        <taxon>Sordariales</taxon>
        <taxon>Lasiosphaeriaceae</taxon>
        <taxon>Immersiella</taxon>
    </lineage>
</organism>
<comment type="caution">
    <text evidence="1">The sequence shown here is derived from an EMBL/GenBank/DDBJ whole genome shotgun (WGS) entry which is preliminary data.</text>
</comment>
<evidence type="ECO:0000313" key="2">
    <source>
        <dbReference type="Proteomes" id="UP001175000"/>
    </source>
</evidence>